<protein>
    <submittedName>
        <fullName evidence="1">Uncharacterized protein</fullName>
    </submittedName>
</protein>
<dbReference type="EMBL" id="JANJQO010000509">
    <property type="protein sequence ID" value="KAJ2977074.1"/>
    <property type="molecule type" value="Genomic_DNA"/>
</dbReference>
<proteinExistence type="predicted"/>
<accession>A0ACC1NDT0</accession>
<gene>
    <name evidence="1" type="ORF">NQ176_g4580</name>
</gene>
<keyword evidence="2" id="KW-1185">Reference proteome</keyword>
<evidence type="ECO:0000313" key="2">
    <source>
        <dbReference type="Proteomes" id="UP001143910"/>
    </source>
</evidence>
<evidence type="ECO:0000313" key="1">
    <source>
        <dbReference type="EMBL" id="KAJ2977074.1"/>
    </source>
</evidence>
<sequence length="478" mass="53260">MAPSPTATSVPTDKVVPIGQFNVALLKRIAILYTMFVVDDVLDASMLARSLSKLIDRVGWRKLGARLRRNPRTGALEHHIPAQFSDQRPPIRFHHVIHNMAKADHPLACKLPSPSAQPAVMEDPELFKDLWLHKDTPTKASQYLNREEPQLALFVVSFTDATVISVTWPHSLFDAVGLGEVLHQWCAVLHGHADTIPAPVDIDNYPLADLGCHPSEPYELADSQLSLIALCIYTLRNILEMIFHRPQGRMLYIPGPFIQKLRKRAILELSRETTDNKTDQFISEGDVLSAWWAQVMASHVRGSNKLINVTNVLGWRTSLEDIISGRPFISNCAGFISMLIPASKFFDMSLGAIAWQTRQCILRGRRREQIDAYVGIWRKVPGMAPPLFGNATMHLAACSNWQQARLCELDFSPAIAHGRNGNAPAFPSYVQSCVRGLGFSNILIVVGRDTTGGYWVNGLTGQRHWAAIEEAVGKLKEM</sequence>
<reference evidence="1" key="1">
    <citation type="submission" date="2022-08" db="EMBL/GenBank/DDBJ databases">
        <title>Genome Sequence of Lecanicillium fungicola.</title>
        <authorList>
            <person name="Buettner E."/>
        </authorList>
    </citation>
    <scope>NUCLEOTIDE SEQUENCE</scope>
    <source>
        <strain evidence="1">Babe33</strain>
    </source>
</reference>
<name>A0ACC1NDT0_9HYPO</name>
<organism evidence="1 2">
    <name type="scientific">Zarea fungicola</name>
    <dbReference type="NCBI Taxonomy" id="93591"/>
    <lineage>
        <taxon>Eukaryota</taxon>
        <taxon>Fungi</taxon>
        <taxon>Dikarya</taxon>
        <taxon>Ascomycota</taxon>
        <taxon>Pezizomycotina</taxon>
        <taxon>Sordariomycetes</taxon>
        <taxon>Hypocreomycetidae</taxon>
        <taxon>Hypocreales</taxon>
        <taxon>Cordycipitaceae</taxon>
        <taxon>Zarea</taxon>
    </lineage>
</organism>
<dbReference type="Proteomes" id="UP001143910">
    <property type="component" value="Unassembled WGS sequence"/>
</dbReference>
<comment type="caution">
    <text evidence="1">The sequence shown here is derived from an EMBL/GenBank/DDBJ whole genome shotgun (WGS) entry which is preliminary data.</text>
</comment>